<dbReference type="Pfam" id="PF00842">
    <property type="entry name" value="Ala_racemase_C"/>
    <property type="match status" value="1"/>
</dbReference>
<dbReference type="NCBIfam" id="TIGR00492">
    <property type="entry name" value="alr"/>
    <property type="match status" value="1"/>
</dbReference>
<dbReference type="GO" id="GO:0009252">
    <property type="term" value="P:peptidoglycan biosynthetic process"/>
    <property type="evidence" value="ECO:0007669"/>
    <property type="project" value="TreeGrafter"/>
</dbReference>
<keyword evidence="3 4" id="KW-0413">Isomerase</keyword>
<dbReference type="Gene3D" id="2.40.37.10">
    <property type="entry name" value="Lyase, Ornithine Decarboxylase, Chain A, domain 1"/>
    <property type="match status" value="1"/>
</dbReference>
<dbReference type="EC" id="5.1.1.1" evidence="4"/>
<dbReference type="InterPro" id="IPR029066">
    <property type="entry name" value="PLP-binding_barrel"/>
</dbReference>
<reference evidence="8 9" key="1">
    <citation type="submission" date="2015-03" db="EMBL/GenBank/DDBJ databases">
        <authorList>
            <person name="Murphy D."/>
        </authorList>
    </citation>
    <scope>NUCLEOTIDE SEQUENCE [LARGE SCALE GENOMIC DNA]</scope>
    <source>
        <strain evidence="8 9">OL-4</strain>
    </source>
</reference>
<dbReference type="Gene3D" id="3.20.20.10">
    <property type="entry name" value="Alanine racemase"/>
    <property type="match status" value="1"/>
</dbReference>
<dbReference type="InterPro" id="IPR011079">
    <property type="entry name" value="Ala_racemase_C"/>
</dbReference>
<keyword evidence="9" id="KW-1185">Reference proteome</keyword>
<dbReference type="PRINTS" id="PR00992">
    <property type="entry name" value="ALARACEMASE"/>
</dbReference>
<dbReference type="InterPro" id="IPR000821">
    <property type="entry name" value="Ala_racemase"/>
</dbReference>
<dbReference type="AlphaFoldDB" id="A0A0E4GBL3"/>
<feature type="modified residue" description="N6-(pyridoxal phosphate)lysine" evidence="4 5">
    <location>
        <position position="38"/>
    </location>
</feature>
<evidence type="ECO:0000256" key="3">
    <source>
        <dbReference type="ARBA" id="ARBA00023235"/>
    </source>
</evidence>
<name>A0A0E4GBL3_9FIRM</name>
<dbReference type="PANTHER" id="PTHR30511">
    <property type="entry name" value="ALANINE RACEMASE"/>
    <property type="match status" value="1"/>
</dbReference>
<protein>
    <recommendedName>
        <fullName evidence="4">Alanine racemase</fullName>
        <ecNumber evidence="4">5.1.1.1</ecNumber>
    </recommendedName>
</protein>
<evidence type="ECO:0000259" key="7">
    <source>
        <dbReference type="SMART" id="SM01005"/>
    </source>
</evidence>
<dbReference type="GO" id="GO:0030632">
    <property type="term" value="P:D-alanine biosynthetic process"/>
    <property type="evidence" value="ECO:0007669"/>
    <property type="project" value="UniProtKB-UniRule"/>
</dbReference>
<dbReference type="UniPathway" id="UPA00042">
    <property type="reaction ID" value="UER00497"/>
</dbReference>
<feature type="binding site" evidence="4 6">
    <location>
        <position position="314"/>
    </location>
    <ligand>
        <name>substrate</name>
    </ligand>
</feature>
<feature type="active site" description="Proton acceptor; specific for L-alanine" evidence="4">
    <location>
        <position position="266"/>
    </location>
</feature>
<dbReference type="RefSeq" id="WP_046498726.1">
    <property type="nucleotide sequence ID" value="NZ_CGIH01000036.1"/>
</dbReference>
<dbReference type="EMBL" id="CGIH01000036">
    <property type="protein sequence ID" value="CFX90038.1"/>
    <property type="molecule type" value="Genomic_DNA"/>
</dbReference>
<dbReference type="GO" id="GO:0005829">
    <property type="term" value="C:cytosol"/>
    <property type="evidence" value="ECO:0007669"/>
    <property type="project" value="TreeGrafter"/>
</dbReference>
<dbReference type="CDD" id="cd00430">
    <property type="entry name" value="PLPDE_III_AR"/>
    <property type="match status" value="1"/>
</dbReference>
<feature type="binding site" evidence="4 6">
    <location>
        <position position="135"/>
    </location>
    <ligand>
        <name>substrate</name>
    </ligand>
</feature>
<evidence type="ECO:0000256" key="2">
    <source>
        <dbReference type="ARBA" id="ARBA00022898"/>
    </source>
</evidence>
<evidence type="ECO:0000256" key="5">
    <source>
        <dbReference type="PIRSR" id="PIRSR600821-50"/>
    </source>
</evidence>
<feature type="domain" description="Alanine racemase C-terminal" evidence="7">
    <location>
        <begin position="245"/>
        <end position="372"/>
    </location>
</feature>
<dbReference type="GO" id="GO:0008784">
    <property type="term" value="F:alanine racemase activity"/>
    <property type="evidence" value="ECO:0007669"/>
    <property type="project" value="UniProtKB-UniRule"/>
</dbReference>
<evidence type="ECO:0000313" key="8">
    <source>
        <dbReference type="EMBL" id="CFX90038.1"/>
    </source>
</evidence>
<evidence type="ECO:0000256" key="4">
    <source>
        <dbReference type="HAMAP-Rule" id="MF_01201"/>
    </source>
</evidence>
<organism evidence="8 9">
    <name type="scientific">Syntrophomonas zehnderi OL-4</name>
    <dbReference type="NCBI Taxonomy" id="690567"/>
    <lineage>
        <taxon>Bacteria</taxon>
        <taxon>Bacillati</taxon>
        <taxon>Bacillota</taxon>
        <taxon>Clostridia</taxon>
        <taxon>Eubacteriales</taxon>
        <taxon>Syntrophomonadaceae</taxon>
        <taxon>Syntrophomonas</taxon>
    </lineage>
</organism>
<dbReference type="SUPFAM" id="SSF51419">
    <property type="entry name" value="PLP-binding barrel"/>
    <property type="match status" value="1"/>
</dbReference>
<evidence type="ECO:0000256" key="6">
    <source>
        <dbReference type="PIRSR" id="PIRSR600821-52"/>
    </source>
</evidence>
<sequence>MDNPLTSWAEIDLRAIRENIAAIKRLLDPAVKIMSVVKANAYGHGMIRVAQTCIEEGATYLGVATLEEALALRAEHITAPILVLGYIPLSQAEIAVQNHIDVTVYNLEAAQTYARVANSKNPARLHIKIDTGMGRIGFQADEAALQTVMEINRLPNIVLQGIYTHFATADELDKSYTRQQNQTYTFFIEQLEQAGIHIPIKHTANSAAIMDIPETHGNMVRAGIIIYGLYPSDQVKKENLPLKPAMRLKTRISHLKTLPAGRSVSYGRRFVTDQETVVATVPVGYADGYSRLLSNRAWASVNGQRVPLIGTVCMDQCMFDVSEVKGVKTGDEVLLFGRPEEGVTADDLADLMGTINYEIVSAIGSRIPRIYLD</sequence>
<dbReference type="InterPro" id="IPR020622">
    <property type="entry name" value="Ala_racemase_pyridoxalP-BS"/>
</dbReference>
<dbReference type="GO" id="GO:0030170">
    <property type="term" value="F:pyridoxal phosphate binding"/>
    <property type="evidence" value="ECO:0007669"/>
    <property type="project" value="UniProtKB-UniRule"/>
</dbReference>
<comment type="catalytic activity">
    <reaction evidence="4">
        <text>L-alanine = D-alanine</text>
        <dbReference type="Rhea" id="RHEA:20249"/>
        <dbReference type="ChEBI" id="CHEBI:57416"/>
        <dbReference type="ChEBI" id="CHEBI:57972"/>
        <dbReference type="EC" id="5.1.1.1"/>
    </reaction>
</comment>
<dbReference type="SMART" id="SM01005">
    <property type="entry name" value="Ala_racemase_C"/>
    <property type="match status" value="1"/>
</dbReference>
<evidence type="ECO:0000256" key="1">
    <source>
        <dbReference type="ARBA" id="ARBA00001933"/>
    </source>
</evidence>
<dbReference type="FunFam" id="3.20.20.10:FF:000002">
    <property type="entry name" value="Alanine racemase"/>
    <property type="match status" value="1"/>
</dbReference>
<dbReference type="InterPro" id="IPR009006">
    <property type="entry name" value="Ala_racemase/Decarboxylase_C"/>
</dbReference>
<dbReference type="HAMAP" id="MF_01201">
    <property type="entry name" value="Ala_racemase"/>
    <property type="match status" value="1"/>
</dbReference>
<accession>A0A0E4GBL3</accession>
<dbReference type="InterPro" id="IPR001608">
    <property type="entry name" value="Ala_racemase_N"/>
</dbReference>
<dbReference type="PANTHER" id="PTHR30511:SF0">
    <property type="entry name" value="ALANINE RACEMASE, CATABOLIC-RELATED"/>
    <property type="match status" value="1"/>
</dbReference>
<dbReference type="Proteomes" id="UP000045545">
    <property type="component" value="Unassembled WGS sequence"/>
</dbReference>
<dbReference type="OrthoDB" id="9813814at2"/>
<evidence type="ECO:0000313" key="9">
    <source>
        <dbReference type="Proteomes" id="UP000045545"/>
    </source>
</evidence>
<comment type="similarity">
    <text evidence="4">Belongs to the alanine racemase family.</text>
</comment>
<gene>
    <name evidence="8" type="ORF">2154</name>
</gene>
<comment type="pathway">
    <text evidence="4">Amino-acid biosynthesis; D-alanine biosynthesis; D-alanine from L-alanine: step 1/1.</text>
</comment>
<comment type="cofactor">
    <cofactor evidence="1 4 5">
        <name>pyridoxal 5'-phosphate</name>
        <dbReference type="ChEBI" id="CHEBI:597326"/>
    </cofactor>
</comment>
<comment type="function">
    <text evidence="4">Catalyzes the interconversion of L-alanine and D-alanine. May also act on other amino acids.</text>
</comment>
<proteinExistence type="inferred from homology"/>
<dbReference type="SUPFAM" id="SSF50621">
    <property type="entry name" value="Alanine racemase C-terminal domain-like"/>
    <property type="match status" value="1"/>
</dbReference>
<dbReference type="STRING" id="690567.2154"/>
<feature type="active site" description="Proton acceptor; specific for D-alanine" evidence="4">
    <location>
        <position position="38"/>
    </location>
</feature>
<keyword evidence="2 4" id="KW-0663">Pyridoxal phosphate</keyword>
<dbReference type="Pfam" id="PF01168">
    <property type="entry name" value="Ala_racemase_N"/>
    <property type="match status" value="1"/>
</dbReference>
<dbReference type="PROSITE" id="PS00395">
    <property type="entry name" value="ALANINE_RACEMASE"/>
    <property type="match status" value="1"/>
</dbReference>